<dbReference type="Gene3D" id="3.30.565.10">
    <property type="entry name" value="Histidine kinase-like ATPase, C-terminal domain"/>
    <property type="match status" value="1"/>
</dbReference>
<feature type="domain" description="Histidine kinase/HSP90-like ATPase" evidence="3">
    <location>
        <begin position="40"/>
        <end position="156"/>
    </location>
</feature>
<keyword evidence="1" id="KW-0723">Serine/threonine-protein kinase</keyword>
<keyword evidence="1" id="KW-0418">Kinase</keyword>
<proteinExistence type="predicted"/>
<dbReference type="EMBL" id="JBHSKF010000002">
    <property type="protein sequence ID" value="MFC5286383.1"/>
    <property type="molecule type" value="Genomic_DNA"/>
</dbReference>
<keyword evidence="5" id="KW-1185">Reference proteome</keyword>
<keyword evidence="1" id="KW-0808">Transferase</keyword>
<feature type="region of interest" description="Disordered" evidence="2">
    <location>
        <begin position="1"/>
        <end position="23"/>
    </location>
</feature>
<dbReference type="PANTHER" id="PTHR35526">
    <property type="entry name" value="ANTI-SIGMA-F FACTOR RSBW-RELATED"/>
    <property type="match status" value="1"/>
</dbReference>
<evidence type="ECO:0000259" key="3">
    <source>
        <dbReference type="Pfam" id="PF13581"/>
    </source>
</evidence>
<protein>
    <submittedName>
        <fullName evidence="4">ATP-binding protein</fullName>
    </submittedName>
</protein>
<sequence>MPPSSEQDERDAQREAAPSRPAPTELRFALAVDWVSPSIARERVREWLTRLDWSPAHVDDLVIVINEAVSNSIEHGFGIHPDHPGPPNGPHPDIEVFCRVLSQAGGRRVEFTVRDQGAWQPVDPGPTHRGKGFNLMRACSDRLDVRRDAGGTTVIAVSRPVPVALRAL</sequence>
<keyword evidence="4" id="KW-0547">Nucleotide-binding</keyword>
<dbReference type="InterPro" id="IPR050267">
    <property type="entry name" value="Anti-sigma-factor_SerPK"/>
</dbReference>
<dbReference type="GO" id="GO:0005524">
    <property type="term" value="F:ATP binding"/>
    <property type="evidence" value="ECO:0007669"/>
    <property type="project" value="UniProtKB-KW"/>
</dbReference>
<evidence type="ECO:0000313" key="5">
    <source>
        <dbReference type="Proteomes" id="UP001596157"/>
    </source>
</evidence>
<dbReference type="Proteomes" id="UP001596157">
    <property type="component" value="Unassembled WGS sequence"/>
</dbReference>
<reference evidence="5" key="1">
    <citation type="journal article" date="2019" name="Int. J. Syst. Evol. Microbiol.">
        <title>The Global Catalogue of Microorganisms (GCM) 10K type strain sequencing project: providing services to taxonomists for standard genome sequencing and annotation.</title>
        <authorList>
            <consortium name="The Broad Institute Genomics Platform"/>
            <consortium name="The Broad Institute Genome Sequencing Center for Infectious Disease"/>
            <person name="Wu L."/>
            <person name="Ma J."/>
        </authorList>
    </citation>
    <scope>NUCLEOTIDE SEQUENCE [LARGE SCALE GENOMIC DNA]</scope>
    <source>
        <strain evidence="5">CCUG 59778</strain>
    </source>
</reference>
<accession>A0ABW0EJA8</accession>
<dbReference type="CDD" id="cd16936">
    <property type="entry name" value="HATPase_RsbW-like"/>
    <property type="match status" value="1"/>
</dbReference>
<gene>
    <name evidence="4" type="ORF">ACFPM7_04910</name>
</gene>
<comment type="caution">
    <text evidence="4">The sequence shown here is derived from an EMBL/GenBank/DDBJ whole genome shotgun (WGS) entry which is preliminary data.</text>
</comment>
<dbReference type="RefSeq" id="WP_378244267.1">
    <property type="nucleotide sequence ID" value="NZ_JBHSKF010000002.1"/>
</dbReference>
<dbReference type="InterPro" id="IPR036890">
    <property type="entry name" value="HATPase_C_sf"/>
</dbReference>
<keyword evidence="4" id="KW-0067">ATP-binding</keyword>
<evidence type="ECO:0000256" key="2">
    <source>
        <dbReference type="SAM" id="MobiDB-lite"/>
    </source>
</evidence>
<dbReference type="Pfam" id="PF13581">
    <property type="entry name" value="HATPase_c_2"/>
    <property type="match status" value="1"/>
</dbReference>
<evidence type="ECO:0000256" key="1">
    <source>
        <dbReference type="ARBA" id="ARBA00022527"/>
    </source>
</evidence>
<dbReference type="PANTHER" id="PTHR35526:SF3">
    <property type="entry name" value="ANTI-SIGMA-F FACTOR RSBW"/>
    <property type="match status" value="1"/>
</dbReference>
<dbReference type="InterPro" id="IPR003594">
    <property type="entry name" value="HATPase_dom"/>
</dbReference>
<dbReference type="SUPFAM" id="SSF55874">
    <property type="entry name" value="ATPase domain of HSP90 chaperone/DNA topoisomerase II/histidine kinase"/>
    <property type="match status" value="1"/>
</dbReference>
<evidence type="ECO:0000313" key="4">
    <source>
        <dbReference type="EMBL" id="MFC5286383.1"/>
    </source>
</evidence>
<organism evidence="4 5">
    <name type="scientific">Actinokineospora guangxiensis</name>
    <dbReference type="NCBI Taxonomy" id="1490288"/>
    <lineage>
        <taxon>Bacteria</taxon>
        <taxon>Bacillati</taxon>
        <taxon>Actinomycetota</taxon>
        <taxon>Actinomycetes</taxon>
        <taxon>Pseudonocardiales</taxon>
        <taxon>Pseudonocardiaceae</taxon>
        <taxon>Actinokineospora</taxon>
    </lineage>
</organism>
<name>A0ABW0EJA8_9PSEU</name>